<dbReference type="InterPro" id="IPR025824">
    <property type="entry name" value="OB-fold_nuc-bd_dom"/>
</dbReference>
<keyword evidence="10" id="KW-1185">Reference proteome</keyword>
<dbReference type="GO" id="GO:0008855">
    <property type="term" value="F:exodeoxyribonuclease VII activity"/>
    <property type="evidence" value="ECO:0007669"/>
    <property type="project" value="UniProtKB-UniRule"/>
</dbReference>
<dbReference type="PANTHER" id="PTHR30008:SF0">
    <property type="entry name" value="EXODEOXYRIBONUCLEASE 7 LARGE SUBUNIT"/>
    <property type="match status" value="1"/>
</dbReference>
<dbReference type="HAMAP" id="MF_00378">
    <property type="entry name" value="Exonuc_7_L"/>
    <property type="match status" value="1"/>
</dbReference>
<comment type="function">
    <text evidence="5">Bidirectionally degrades single-stranded DNA into large acid-insoluble oligonucleotides, which are then degraded further into small acid-soluble oligonucleotides.</text>
</comment>
<dbReference type="RefSeq" id="WP_005878824.1">
    <property type="nucleotide sequence ID" value="NZ_CABMNL010000001.1"/>
</dbReference>
<dbReference type="Proteomes" id="UP000003973">
    <property type="component" value="Unassembled WGS sequence"/>
</dbReference>
<dbReference type="EMBL" id="ACDP02000004">
    <property type="protein sequence ID" value="EEO28841.1"/>
    <property type="molecule type" value="Genomic_DNA"/>
</dbReference>
<evidence type="ECO:0000313" key="9">
    <source>
        <dbReference type="EMBL" id="EEO28841.1"/>
    </source>
</evidence>
<dbReference type="AlphaFoldDB" id="C3X6K5"/>
<dbReference type="InterPro" id="IPR003753">
    <property type="entry name" value="Exonuc_VII_L"/>
</dbReference>
<gene>
    <name evidence="5" type="primary">xseA</name>
    <name evidence="9" type="ORF">OFAG_01994</name>
</gene>
<evidence type="ECO:0000256" key="2">
    <source>
        <dbReference type="ARBA" id="ARBA00022722"/>
    </source>
</evidence>
<accession>C3X6K5</accession>
<comment type="catalytic activity">
    <reaction evidence="5 6">
        <text>Exonucleolytic cleavage in either 5'- to 3'- or 3'- to 5'-direction to yield nucleoside 5'-phosphates.</text>
        <dbReference type="EC" id="3.1.11.6"/>
    </reaction>
</comment>
<name>C3X6K5_9BURK</name>
<dbReference type="Pfam" id="PF13742">
    <property type="entry name" value="tRNA_anti_2"/>
    <property type="match status" value="1"/>
</dbReference>
<evidence type="ECO:0000256" key="3">
    <source>
        <dbReference type="ARBA" id="ARBA00022801"/>
    </source>
</evidence>
<organism evidence="9 10">
    <name type="scientific">Oxalobacter paraformigenes</name>
    <dbReference type="NCBI Taxonomy" id="556268"/>
    <lineage>
        <taxon>Bacteria</taxon>
        <taxon>Pseudomonadati</taxon>
        <taxon>Pseudomonadota</taxon>
        <taxon>Betaproteobacteria</taxon>
        <taxon>Burkholderiales</taxon>
        <taxon>Oxalobacteraceae</taxon>
        <taxon>Oxalobacter</taxon>
    </lineage>
</organism>
<keyword evidence="4 5" id="KW-0269">Exonuclease</keyword>
<comment type="subcellular location">
    <subcellularLocation>
        <location evidence="5 6">Cytoplasm</location>
    </subcellularLocation>
</comment>
<protein>
    <recommendedName>
        <fullName evidence="5">Exodeoxyribonuclease 7 large subunit</fullName>
        <ecNumber evidence="5">3.1.11.6</ecNumber>
    </recommendedName>
    <alternativeName>
        <fullName evidence="5">Exodeoxyribonuclease VII large subunit</fullName>
        <shortName evidence="5">Exonuclease VII large subunit</shortName>
    </alternativeName>
</protein>
<dbReference type="GO" id="GO:0006308">
    <property type="term" value="P:DNA catabolic process"/>
    <property type="evidence" value="ECO:0007669"/>
    <property type="project" value="UniProtKB-UniRule"/>
</dbReference>
<dbReference type="eggNOG" id="COG1570">
    <property type="taxonomic scope" value="Bacteria"/>
</dbReference>
<feature type="domain" description="Exonuclease VII large subunit C-terminal" evidence="7">
    <location>
        <begin position="139"/>
        <end position="448"/>
    </location>
</feature>
<evidence type="ECO:0000256" key="6">
    <source>
        <dbReference type="RuleBase" id="RU004355"/>
    </source>
</evidence>
<evidence type="ECO:0000259" key="8">
    <source>
        <dbReference type="Pfam" id="PF13742"/>
    </source>
</evidence>
<dbReference type="EC" id="3.1.11.6" evidence="5"/>
<feature type="domain" description="OB-fold nucleic acid binding" evidence="8">
    <location>
        <begin position="23"/>
        <end position="116"/>
    </location>
</feature>
<evidence type="ECO:0000313" key="10">
    <source>
        <dbReference type="Proteomes" id="UP000003973"/>
    </source>
</evidence>
<dbReference type="GO" id="GO:0009318">
    <property type="term" value="C:exodeoxyribonuclease VII complex"/>
    <property type="evidence" value="ECO:0007669"/>
    <property type="project" value="UniProtKB-UniRule"/>
</dbReference>
<dbReference type="GO" id="GO:0005737">
    <property type="term" value="C:cytoplasm"/>
    <property type="evidence" value="ECO:0007669"/>
    <property type="project" value="UniProtKB-SubCell"/>
</dbReference>
<dbReference type="Pfam" id="PF02601">
    <property type="entry name" value="Exonuc_VII_L"/>
    <property type="match status" value="1"/>
</dbReference>
<dbReference type="InterPro" id="IPR020579">
    <property type="entry name" value="Exonuc_VII_lsu_C"/>
</dbReference>
<dbReference type="PANTHER" id="PTHR30008">
    <property type="entry name" value="EXODEOXYRIBONUCLEASE 7 LARGE SUBUNIT"/>
    <property type="match status" value="1"/>
</dbReference>
<evidence type="ECO:0000256" key="4">
    <source>
        <dbReference type="ARBA" id="ARBA00022839"/>
    </source>
</evidence>
<dbReference type="NCBIfam" id="TIGR00237">
    <property type="entry name" value="xseA"/>
    <property type="match status" value="1"/>
</dbReference>
<dbReference type="GO" id="GO:0003676">
    <property type="term" value="F:nucleic acid binding"/>
    <property type="evidence" value="ECO:0007669"/>
    <property type="project" value="InterPro"/>
</dbReference>
<reference evidence="9" key="1">
    <citation type="submission" date="2011-10" db="EMBL/GenBank/DDBJ databases">
        <title>The Genome Sequence of Oxalobacter formigenes HOxBLS.</title>
        <authorList>
            <consortium name="The Broad Institute Genome Sequencing Platform"/>
            <person name="Earl A."/>
            <person name="Ward D."/>
            <person name="Feldgarden M."/>
            <person name="Gevers D."/>
            <person name="Allison M.J."/>
            <person name="Humphrey S."/>
            <person name="Young S.K."/>
            <person name="Zeng Q."/>
            <person name="Gargeya S."/>
            <person name="Fitzgerald M."/>
            <person name="Haas B."/>
            <person name="Abouelleil A."/>
            <person name="Alvarado L."/>
            <person name="Arachchi H.M."/>
            <person name="Berlin A."/>
            <person name="Brown A."/>
            <person name="Chapman S.B."/>
            <person name="Chen Z."/>
            <person name="Dunbar C."/>
            <person name="Freedman E."/>
            <person name="Gearin G."/>
            <person name="Goldberg J."/>
            <person name="Griggs A."/>
            <person name="Gujja S."/>
            <person name="Heiman D."/>
            <person name="Howarth C."/>
            <person name="Larson L."/>
            <person name="Lui A."/>
            <person name="MacDonald P.J.P."/>
            <person name="Montmayeur A."/>
            <person name="Murphy C."/>
            <person name="Neiman D."/>
            <person name="Pearson M."/>
            <person name="Priest M."/>
            <person name="Roberts A."/>
            <person name="Saif S."/>
            <person name="Shea T."/>
            <person name="Shenoy N."/>
            <person name="Sisk P."/>
            <person name="Stolte C."/>
            <person name="Sykes S."/>
            <person name="Wortman J."/>
            <person name="Nusbaum C."/>
            <person name="Birren B."/>
        </authorList>
    </citation>
    <scope>NUCLEOTIDE SEQUENCE [LARGE SCALE GENOMIC DNA]</scope>
    <source>
        <strain evidence="9">HOxBLS</strain>
    </source>
</reference>
<comment type="caution">
    <text evidence="9">The sequence shown here is derived from an EMBL/GenBank/DDBJ whole genome shotgun (WGS) entry which is preliminary data.</text>
</comment>
<keyword evidence="3 5" id="KW-0378">Hydrolase</keyword>
<dbReference type="HOGENOM" id="CLU_023625_3_1_4"/>
<keyword evidence="2 5" id="KW-0540">Nuclease</keyword>
<evidence type="ECO:0000256" key="1">
    <source>
        <dbReference type="ARBA" id="ARBA00022490"/>
    </source>
</evidence>
<sequence length="459" mass="50566">MKIQKKPSPSVLFATGNASSTVLTVTELNNTVAEILECSFPLVWIAGEISNFTRAASGHWYFTLKDKMAQVRAIMFKGRTQSVDFFPKEGDKVEVRATVSLYTARGDFQLNVEAIRHAGSGNLYEAFLHLKSKLEEEGLFSGERKRPIPAFARTIGIVTSPQAAALRDVLTTLGRRAPHIRLVLYPVPVQGDGAAEKIARMLTVASDRAECDVLLICRGGGSIEDLWSFNEEIVARAIAACAIPTVSGIGHETDFTIADFVSDLRAPTPTAAAEVATRTHRDWMDAIGIHAGKLQYIIKRLLHNAMQTADNLAKRLISPATHTERERIKLNALTARLKHVSSNLLVASRYELSHLNTCLKSRLPDTVQLRTDLANQSKQLSQGMSSLLAHRRQSTFLLDSQLELLSPERTLERGYAIMTDTRGQIIRSPEQLPVRKPVSVQLAKGSAKISIESVQPDLK</sequence>
<comment type="similarity">
    <text evidence="5 6">Belongs to the XseA family.</text>
</comment>
<evidence type="ECO:0000259" key="7">
    <source>
        <dbReference type="Pfam" id="PF02601"/>
    </source>
</evidence>
<dbReference type="CDD" id="cd04489">
    <property type="entry name" value="ExoVII_LU_OBF"/>
    <property type="match status" value="1"/>
</dbReference>
<keyword evidence="1 5" id="KW-0963">Cytoplasm</keyword>
<comment type="subunit">
    <text evidence="5">Heterooligomer composed of large and small subunits.</text>
</comment>
<proteinExistence type="inferred from homology"/>
<evidence type="ECO:0000256" key="5">
    <source>
        <dbReference type="HAMAP-Rule" id="MF_00378"/>
    </source>
</evidence>